<name>A0A9W9MPZ8_9EURO</name>
<accession>A0A9W9MPZ8</accession>
<protein>
    <submittedName>
        <fullName evidence="1">Uncharacterized protein</fullName>
    </submittedName>
</protein>
<keyword evidence="2" id="KW-1185">Reference proteome</keyword>
<dbReference type="EMBL" id="JAPQKP010000002">
    <property type="protein sequence ID" value="KAJ5205285.1"/>
    <property type="molecule type" value="Genomic_DNA"/>
</dbReference>
<reference evidence="1" key="2">
    <citation type="journal article" date="2023" name="IMA Fungus">
        <title>Comparative genomic study of the Penicillium genus elucidates a diverse pangenome and 15 lateral gene transfer events.</title>
        <authorList>
            <person name="Petersen C."/>
            <person name="Sorensen T."/>
            <person name="Nielsen M.R."/>
            <person name="Sondergaard T.E."/>
            <person name="Sorensen J.L."/>
            <person name="Fitzpatrick D.A."/>
            <person name="Frisvad J.C."/>
            <person name="Nielsen K.L."/>
        </authorList>
    </citation>
    <scope>NUCLEOTIDE SEQUENCE</scope>
    <source>
        <strain evidence="1">IBT 16849</strain>
    </source>
</reference>
<dbReference type="OrthoDB" id="6499973at2759"/>
<comment type="caution">
    <text evidence="1">The sequence shown here is derived from an EMBL/GenBank/DDBJ whole genome shotgun (WGS) entry which is preliminary data.</text>
</comment>
<sequence>MVGYINVLDGDFVLEDREEEDGEYYYGLVRVHLDCLFRFCINCENLMTEQDWGSWGMDNPNAVPYVDGRECKLEMKEMFFSTPDRDLGRTASITELEYTGD</sequence>
<proteinExistence type="predicted"/>
<dbReference type="AlphaFoldDB" id="A0A9W9MPZ8"/>
<reference evidence="1" key="1">
    <citation type="submission" date="2022-11" db="EMBL/GenBank/DDBJ databases">
        <authorList>
            <person name="Petersen C."/>
        </authorList>
    </citation>
    <scope>NUCLEOTIDE SEQUENCE</scope>
    <source>
        <strain evidence="1">IBT 16849</strain>
    </source>
</reference>
<gene>
    <name evidence="1" type="ORF">N7472_001733</name>
</gene>
<evidence type="ECO:0000313" key="2">
    <source>
        <dbReference type="Proteomes" id="UP001150879"/>
    </source>
</evidence>
<evidence type="ECO:0000313" key="1">
    <source>
        <dbReference type="EMBL" id="KAJ5205285.1"/>
    </source>
</evidence>
<organism evidence="1 2">
    <name type="scientific">Penicillium cf. griseofulvum</name>
    <dbReference type="NCBI Taxonomy" id="2972120"/>
    <lineage>
        <taxon>Eukaryota</taxon>
        <taxon>Fungi</taxon>
        <taxon>Dikarya</taxon>
        <taxon>Ascomycota</taxon>
        <taxon>Pezizomycotina</taxon>
        <taxon>Eurotiomycetes</taxon>
        <taxon>Eurotiomycetidae</taxon>
        <taxon>Eurotiales</taxon>
        <taxon>Aspergillaceae</taxon>
        <taxon>Penicillium</taxon>
    </lineage>
</organism>
<dbReference type="Proteomes" id="UP001150879">
    <property type="component" value="Unassembled WGS sequence"/>
</dbReference>